<name>A0A8H3R2P0_9GLOM</name>
<dbReference type="OrthoDB" id="2369375at2759"/>
<comment type="caution">
    <text evidence="2">The sequence shown here is derived from an EMBL/GenBank/DDBJ whole genome shotgun (WGS) entry which is preliminary data.</text>
</comment>
<proteinExistence type="predicted"/>
<evidence type="ECO:0000256" key="1">
    <source>
        <dbReference type="SAM" id="Phobius"/>
    </source>
</evidence>
<protein>
    <submittedName>
        <fullName evidence="2">Uncharacterized protein</fullName>
    </submittedName>
</protein>
<dbReference type="Proteomes" id="UP000615446">
    <property type="component" value="Unassembled WGS sequence"/>
</dbReference>
<feature type="transmembrane region" description="Helical" evidence="1">
    <location>
        <begin position="53"/>
        <end position="81"/>
    </location>
</feature>
<evidence type="ECO:0000313" key="3">
    <source>
        <dbReference type="Proteomes" id="UP000615446"/>
    </source>
</evidence>
<dbReference type="AlphaFoldDB" id="A0A8H3R2P0"/>
<feature type="transmembrane region" description="Helical" evidence="1">
    <location>
        <begin position="133"/>
        <end position="156"/>
    </location>
</feature>
<feature type="transmembrane region" description="Helical" evidence="1">
    <location>
        <begin position="93"/>
        <end position="117"/>
    </location>
</feature>
<gene>
    <name evidence="2" type="ORF">RCL2_002456100</name>
</gene>
<keyword evidence="1" id="KW-0472">Membrane</keyword>
<feature type="transmembrane region" description="Helical" evidence="1">
    <location>
        <begin position="12"/>
        <end position="33"/>
    </location>
</feature>
<organism evidence="2 3">
    <name type="scientific">Rhizophagus clarus</name>
    <dbReference type="NCBI Taxonomy" id="94130"/>
    <lineage>
        <taxon>Eukaryota</taxon>
        <taxon>Fungi</taxon>
        <taxon>Fungi incertae sedis</taxon>
        <taxon>Mucoromycota</taxon>
        <taxon>Glomeromycotina</taxon>
        <taxon>Glomeromycetes</taxon>
        <taxon>Glomerales</taxon>
        <taxon>Glomeraceae</taxon>
        <taxon>Rhizophagus</taxon>
    </lineage>
</organism>
<keyword evidence="1" id="KW-0812">Transmembrane</keyword>
<accession>A0A8H3R2P0</accession>
<evidence type="ECO:0000313" key="2">
    <source>
        <dbReference type="EMBL" id="GES97999.1"/>
    </source>
</evidence>
<sequence>MITIDRKNNCCLFVPLKIGVNIILLIVFAVGLFEVTLYVRYLTYKSYRSSIEFVYIAYPTIVIYGLITIVAVFGLYVMTCADTLKMLTIYSKIFYGITGFNVLNSTVIIVETIALVVECAEYSYLCGRNQLKIIIPVHITSIILSLYFAMIISIYVRVRKDKYIQPVYF</sequence>
<dbReference type="EMBL" id="BLAL01000262">
    <property type="protein sequence ID" value="GES97999.1"/>
    <property type="molecule type" value="Genomic_DNA"/>
</dbReference>
<reference evidence="2" key="1">
    <citation type="submission" date="2019-10" db="EMBL/GenBank/DDBJ databases">
        <title>Conservation and host-specific expression of non-tandemly repeated heterogenous ribosome RNA gene in arbuscular mycorrhizal fungi.</title>
        <authorList>
            <person name="Maeda T."/>
            <person name="Kobayashi Y."/>
            <person name="Nakagawa T."/>
            <person name="Ezawa T."/>
            <person name="Yamaguchi K."/>
            <person name="Bino T."/>
            <person name="Nishimoto Y."/>
            <person name="Shigenobu S."/>
            <person name="Kawaguchi M."/>
        </authorList>
    </citation>
    <scope>NUCLEOTIDE SEQUENCE</scope>
    <source>
        <strain evidence="2">HR1</strain>
    </source>
</reference>
<keyword evidence="1" id="KW-1133">Transmembrane helix</keyword>